<proteinExistence type="predicted"/>
<dbReference type="PANTHER" id="PTHR43214">
    <property type="entry name" value="TWO-COMPONENT RESPONSE REGULATOR"/>
    <property type="match status" value="1"/>
</dbReference>
<evidence type="ECO:0000259" key="9">
    <source>
        <dbReference type="PROSITE" id="PS50110"/>
    </source>
</evidence>
<dbReference type="CDD" id="cd06170">
    <property type="entry name" value="LuxR_C_like"/>
    <property type="match status" value="1"/>
</dbReference>
<evidence type="ECO:0000259" key="8">
    <source>
        <dbReference type="PROSITE" id="PS50043"/>
    </source>
</evidence>
<evidence type="ECO:0000256" key="6">
    <source>
        <dbReference type="ARBA" id="ARBA00023163"/>
    </source>
</evidence>
<evidence type="ECO:0000256" key="2">
    <source>
        <dbReference type="ARBA" id="ARBA00022490"/>
    </source>
</evidence>
<dbReference type="InterPro" id="IPR016032">
    <property type="entry name" value="Sig_transdc_resp-reg_C-effctor"/>
</dbReference>
<organism evidence="10 11">
    <name type="scientific">Bacillus salitolerans</name>
    <dbReference type="NCBI Taxonomy" id="1437434"/>
    <lineage>
        <taxon>Bacteria</taxon>
        <taxon>Bacillati</taxon>
        <taxon>Bacillota</taxon>
        <taxon>Bacilli</taxon>
        <taxon>Bacillales</taxon>
        <taxon>Bacillaceae</taxon>
        <taxon>Bacillus</taxon>
    </lineage>
</organism>
<dbReference type="CDD" id="cd19930">
    <property type="entry name" value="REC_DesR-like"/>
    <property type="match status" value="1"/>
</dbReference>
<reference evidence="11" key="1">
    <citation type="journal article" date="2019" name="Int. J. Syst. Evol. Microbiol.">
        <title>The Global Catalogue of Microorganisms (GCM) 10K type strain sequencing project: providing services to taxonomists for standard genome sequencing and annotation.</title>
        <authorList>
            <consortium name="The Broad Institute Genomics Platform"/>
            <consortium name="The Broad Institute Genome Sequencing Center for Infectious Disease"/>
            <person name="Wu L."/>
            <person name="Ma J."/>
        </authorList>
    </citation>
    <scope>NUCLEOTIDE SEQUENCE [LARGE SCALE GENOMIC DNA]</scope>
    <source>
        <strain evidence="11">CCUG 49339</strain>
    </source>
</reference>
<dbReference type="EMBL" id="JBHUEM010000055">
    <property type="protein sequence ID" value="MFD1739650.1"/>
    <property type="molecule type" value="Genomic_DNA"/>
</dbReference>
<keyword evidence="11" id="KW-1185">Reference proteome</keyword>
<evidence type="ECO:0000256" key="4">
    <source>
        <dbReference type="ARBA" id="ARBA00023015"/>
    </source>
</evidence>
<dbReference type="RefSeq" id="WP_377930889.1">
    <property type="nucleotide sequence ID" value="NZ_JBHUEM010000055.1"/>
</dbReference>
<feature type="modified residue" description="4-aspartylphosphate" evidence="7">
    <location>
        <position position="54"/>
    </location>
</feature>
<dbReference type="SUPFAM" id="SSF52172">
    <property type="entry name" value="CheY-like"/>
    <property type="match status" value="1"/>
</dbReference>
<name>A0ABW4LWV3_9BACI</name>
<dbReference type="SUPFAM" id="SSF46894">
    <property type="entry name" value="C-terminal effector domain of the bipartite response regulators"/>
    <property type="match status" value="1"/>
</dbReference>
<sequence length="202" mass="22612">MIKIVIAEDQGMLRGALGILLDLEEDFEVIGQATNGAEALLMIDEKQPDLCIVDIEMPVLSGLDVAEKLKEQNHPCRVMVLTTFARPGYFQRAMKAGVYGYLLKDGPSDELAHYIRKVMEGKRIISPELSFAVWEDTNPLSERELEVLKLAKSGKTSKEIAKTLFLSDGTIRNYLSEVFRKLDAKNKIEAIGIAENKGWLKE</sequence>
<dbReference type="Pfam" id="PF00196">
    <property type="entry name" value="GerE"/>
    <property type="match status" value="1"/>
</dbReference>
<comment type="caution">
    <text evidence="10">The sequence shown here is derived from an EMBL/GenBank/DDBJ whole genome shotgun (WGS) entry which is preliminary data.</text>
</comment>
<evidence type="ECO:0000256" key="7">
    <source>
        <dbReference type="PROSITE-ProRule" id="PRU00169"/>
    </source>
</evidence>
<comment type="subcellular location">
    <subcellularLocation>
        <location evidence="1">Cytoplasm</location>
    </subcellularLocation>
</comment>
<dbReference type="PANTHER" id="PTHR43214:SF42">
    <property type="entry name" value="TRANSCRIPTIONAL REGULATORY PROTEIN DESR"/>
    <property type="match status" value="1"/>
</dbReference>
<gene>
    <name evidence="10" type="ORF">ACFSCX_24510</name>
</gene>
<evidence type="ECO:0000313" key="11">
    <source>
        <dbReference type="Proteomes" id="UP001597214"/>
    </source>
</evidence>
<dbReference type="PROSITE" id="PS50110">
    <property type="entry name" value="RESPONSE_REGULATORY"/>
    <property type="match status" value="1"/>
</dbReference>
<evidence type="ECO:0000256" key="5">
    <source>
        <dbReference type="ARBA" id="ARBA00023125"/>
    </source>
</evidence>
<accession>A0ABW4LWV3</accession>
<keyword evidence="3 7" id="KW-0597">Phosphoprotein</keyword>
<evidence type="ECO:0000256" key="1">
    <source>
        <dbReference type="ARBA" id="ARBA00004496"/>
    </source>
</evidence>
<feature type="domain" description="HTH luxR-type" evidence="8">
    <location>
        <begin position="133"/>
        <end position="198"/>
    </location>
</feature>
<dbReference type="Pfam" id="PF00072">
    <property type="entry name" value="Response_reg"/>
    <property type="match status" value="1"/>
</dbReference>
<keyword evidence="4" id="KW-0805">Transcription regulation</keyword>
<dbReference type="InterPro" id="IPR001789">
    <property type="entry name" value="Sig_transdc_resp-reg_receiver"/>
</dbReference>
<dbReference type="SMART" id="SM00421">
    <property type="entry name" value="HTH_LUXR"/>
    <property type="match status" value="1"/>
</dbReference>
<keyword evidence="2" id="KW-0963">Cytoplasm</keyword>
<keyword evidence="5" id="KW-0238">DNA-binding</keyword>
<keyword evidence="6" id="KW-0804">Transcription</keyword>
<dbReference type="InterPro" id="IPR011006">
    <property type="entry name" value="CheY-like_superfamily"/>
</dbReference>
<dbReference type="InterPro" id="IPR000792">
    <property type="entry name" value="Tscrpt_reg_LuxR_C"/>
</dbReference>
<dbReference type="InterPro" id="IPR039420">
    <property type="entry name" value="WalR-like"/>
</dbReference>
<dbReference type="PRINTS" id="PR00038">
    <property type="entry name" value="HTHLUXR"/>
</dbReference>
<feature type="domain" description="Response regulatory" evidence="9">
    <location>
        <begin position="3"/>
        <end position="119"/>
    </location>
</feature>
<dbReference type="PROSITE" id="PS50043">
    <property type="entry name" value="HTH_LUXR_2"/>
    <property type="match status" value="1"/>
</dbReference>
<dbReference type="SMART" id="SM00448">
    <property type="entry name" value="REC"/>
    <property type="match status" value="1"/>
</dbReference>
<dbReference type="Proteomes" id="UP001597214">
    <property type="component" value="Unassembled WGS sequence"/>
</dbReference>
<protein>
    <submittedName>
        <fullName evidence="10">Response regulator transcription factor</fullName>
    </submittedName>
</protein>
<evidence type="ECO:0000256" key="3">
    <source>
        <dbReference type="ARBA" id="ARBA00022553"/>
    </source>
</evidence>
<dbReference type="Gene3D" id="3.40.50.2300">
    <property type="match status" value="1"/>
</dbReference>
<evidence type="ECO:0000313" key="10">
    <source>
        <dbReference type="EMBL" id="MFD1739650.1"/>
    </source>
</evidence>